<dbReference type="InterPro" id="IPR006441">
    <property type="entry name" value="Phage_P2_GpN"/>
</dbReference>
<dbReference type="Proteomes" id="UP000829542">
    <property type="component" value="Chromosome"/>
</dbReference>
<keyword evidence="2" id="KW-1185">Reference proteome</keyword>
<evidence type="ECO:0000313" key="1">
    <source>
        <dbReference type="EMBL" id="UNM97626.1"/>
    </source>
</evidence>
<sequence length="334" mass="36887">MSAFFKSQAEHNNVSFEFVAEGNAFSVIPSVEHRWITGLQDASPFLKRITMSTCDEMIVNDLNYEAGGIVSGRTDTTKNDRKTKEMGTVKGVKYECVVIDHDTHIKFSDLNRWSTTDRNKFLDRINERRRTSKMNDIVMIGWHGIKAADETDPTKNPLGEDVAIGWLQHVRTNKPTNVLKDAITIGKSGDYANLDALVIGLKAQIPMYKRKDLVVLASSDLVDARSMGLAETADVSETAGKKVGLAATYLSNGDEVLTPDYFPEKTVIVTNLANLHHLTKKGSTNIHPNVNSARSQLELFNQALETYAIGDYEQIIIAENVTVAVPLDEANGGE</sequence>
<protein>
    <submittedName>
        <fullName evidence="1">Phage major capsid protein, P2 family</fullName>
    </submittedName>
</protein>
<proteinExistence type="predicted"/>
<organism evidence="1 2">
    <name type="scientific">Ignatzschineria rhizosphaerae</name>
    <dbReference type="NCBI Taxonomy" id="2923279"/>
    <lineage>
        <taxon>Bacteria</taxon>
        <taxon>Pseudomonadati</taxon>
        <taxon>Pseudomonadota</taxon>
        <taxon>Gammaproteobacteria</taxon>
        <taxon>Cardiobacteriales</taxon>
        <taxon>Ignatzschineriaceae</taxon>
        <taxon>Ignatzschineria</taxon>
    </lineage>
</organism>
<dbReference type="Pfam" id="PF05125">
    <property type="entry name" value="Phage_cap_P2"/>
    <property type="match status" value="1"/>
</dbReference>
<name>A0ABY3X797_9GAMM</name>
<dbReference type="EMBL" id="CP093379">
    <property type="protein sequence ID" value="UNM97626.1"/>
    <property type="molecule type" value="Genomic_DNA"/>
</dbReference>
<gene>
    <name evidence="1" type="ORF">MMG00_12925</name>
</gene>
<accession>A0ABY3X797</accession>
<dbReference type="RefSeq" id="WP_242153489.1">
    <property type="nucleotide sequence ID" value="NZ_CP093379.1"/>
</dbReference>
<evidence type="ECO:0000313" key="2">
    <source>
        <dbReference type="Proteomes" id="UP000829542"/>
    </source>
</evidence>
<reference evidence="1 2" key="1">
    <citation type="submission" date="2022-03" db="EMBL/GenBank/DDBJ databases">
        <title>Ignatzschineria rhizosphaerae HR5S32.</title>
        <authorList>
            <person name="Sun J.Q."/>
            <person name="Feng J.Y."/>
        </authorList>
    </citation>
    <scope>NUCLEOTIDE SEQUENCE [LARGE SCALE GENOMIC DNA]</scope>
    <source>
        <strain evidence="1 2">HR5S32</strain>
    </source>
</reference>